<keyword evidence="2" id="KW-0946">Virion</keyword>
<protein>
    <submittedName>
        <fullName evidence="4">Tail fiber protein</fullName>
    </submittedName>
</protein>
<evidence type="ECO:0000256" key="2">
    <source>
        <dbReference type="ARBA" id="ARBA00022844"/>
    </source>
</evidence>
<sequence length="796" mass="84719">MATYPVYPATTFTQAVELTIFASNQLHDVINGDALTTVETENGDIPTLRKALVDNFYFKTPINWVEGESSTVFNQLYYFDGTLATSGWYYAPQATLDNPIAMGSTPSDDDNWRLYQTATQSIPAQVHPWSTEITQVTSSIVPPYEFDTAIVTYNSAVLVPGKDYTIANNTISFTPALVPEPDAEVPDILFCYIGKVEEGNPDTNYVTYIGLAANTAANIIGTSSGETVQDELDKTVKQQKLGSGEGFKYIGQVASYAALKNIIPDSAGQRILLASYYANGTTGGGEFVARAGTATDDGGTICVPTGSSTWYWQRVGVVDFDVTWFGAIGDSNTTNTATNTTAIQKAIDAAASAGLASVKFPQSSGFYACGTIYVKPGVSLVGAGRTRGLLGATVYLRAGANAVISQEFKGLWFKQCHFNLWDPDSANTMLSNVIFDTTLIDGTNLAGAGKVSGDGIMIKNTTFDVHLRNTYIWNYLGNGYGIIVDNANTSYLATGVFSTVSQSKIFNCGYGIYVKGAPADSMDIHLVQTLLDHNGSNLYVDMSANVSGMGETHVYARACRFEWATNYSIYNYGAFINFDGWSLAPSSGGQKIFTSSNGKTFINGRFSGVTEGQDGSVDGNLVAHPGIVSNQTYSNVSPIVSLLLNNTTRSSTLKLQALKFKFAFNGASGFTFQNLVSYASGNAPRFGIGGLYDNSVSTAVLDTTPVSVGSGNSAISATTQNSGISLIFGGGKKFSFVGMPSINRNTTGTAVNVSIQTDNTGTIVGIVFFNAATGAYINPLSLTGEIQFSFVMFADL</sequence>
<dbReference type="GO" id="GO:0051701">
    <property type="term" value="P:biological process involved in interaction with host"/>
    <property type="evidence" value="ECO:0007669"/>
    <property type="project" value="UniProtKB-ARBA"/>
</dbReference>
<dbReference type="SUPFAM" id="SSF51126">
    <property type="entry name" value="Pectin lyase-like"/>
    <property type="match status" value="1"/>
</dbReference>
<dbReference type="GO" id="GO:0044423">
    <property type="term" value="C:virion component"/>
    <property type="evidence" value="ECO:0007669"/>
    <property type="project" value="UniProtKB-KW"/>
</dbReference>
<reference evidence="4" key="1">
    <citation type="submission" date="2024-06" db="EMBL/GenBank/DDBJ databases">
        <title>High activity and specificity of bacteriophage cocktails against carbapenem-resistant Klebsiella pneumoniae belonging to high-risk clones CG258 and ST307.</title>
        <authorList>
            <person name="Jimenez Quiceno J."/>
            <person name="Salazar Ospina L."/>
            <person name="Tellez Carrasquilla S."/>
        </authorList>
    </citation>
    <scope>NUCLEOTIDE SEQUENCE</scope>
</reference>
<accession>A0AAU8HZD5</accession>
<dbReference type="Gene3D" id="2.160.20.10">
    <property type="entry name" value="Single-stranded right-handed beta-helix, Pectin lyase-like"/>
    <property type="match status" value="1"/>
</dbReference>
<dbReference type="Pfam" id="PF26208">
    <property type="entry name" value="Phage_phiTE_241_N"/>
    <property type="match status" value="1"/>
</dbReference>
<dbReference type="InterPro" id="IPR012334">
    <property type="entry name" value="Pectin_lyas_fold"/>
</dbReference>
<evidence type="ECO:0000256" key="1">
    <source>
        <dbReference type="ARBA" id="ARBA00004328"/>
    </source>
</evidence>
<dbReference type="GO" id="GO:0019058">
    <property type="term" value="P:viral life cycle"/>
    <property type="evidence" value="ECO:0007669"/>
    <property type="project" value="UniProtKB-ARBA"/>
</dbReference>
<feature type="domain" description="Putative phage tail fibre N-terminal" evidence="3">
    <location>
        <begin position="10"/>
        <end position="115"/>
    </location>
</feature>
<dbReference type="EMBL" id="PP895363">
    <property type="protein sequence ID" value="XCI78054.1"/>
    <property type="molecule type" value="Genomic_DNA"/>
</dbReference>
<comment type="subcellular location">
    <subcellularLocation>
        <location evidence="1">Virion</location>
    </subcellularLocation>
</comment>
<evidence type="ECO:0000313" key="4">
    <source>
        <dbReference type="EMBL" id="XCI78054.1"/>
    </source>
</evidence>
<evidence type="ECO:0000259" key="3">
    <source>
        <dbReference type="Pfam" id="PF26208"/>
    </source>
</evidence>
<organism evidence="4">
    <name type="scientific">Klebsiella phage FKP3</name>
    <dbReference type="NCBI Taxonomy" id="3231233"/>
    <lineage>
        <taxon>Viruses</taxon>
        <taxon>Duplodnaviria</taxon>
        <taxon>Heunggongvirae</taxon>
        <taxon>Uroviricota</taxon>
        <taxon>Caudoviricetes</taxon>
        <taxon>Stephanstirmvirinae</taxon>
        <taxon>Justusliebigvirus</taxon>
    </lineage>
</organism>
<dbReference type="InterPro" id="IPR011050">
    <property type="entry name" value="Pectin_lyase_fold/virulence"/>
</dbReference>
<name>A0AAU8HZD5_9CAUD</name>
<dbReference type="InterPro" id="IPR058969">
    <property type="entry name" value="Phage_phiTE_241_N"/>
</dbReference>
<proteinExistence type="predicted"/>